<sequence length="228" mass="26655">MKVVFDQNVPIGMVRVLRGFANERQFRKISGHFDIKAADDYAPKPGDLDYRPNDDTPWLQRFADDGGKVVISGDVNMRHRPHERLALIEHGFIVIFFEAQWSEWKFWRKCALLVLWWPEIATKVKRTKAKKSFFVVPAKWTVDGKLRTIPNKDPKLLKIERRRAVERSKKKKTKVAAKCGDGPLFEYADKATRKRKRKKDAKKKDNKKRPSARKRVDSGKSRQLIKKT</sequence>
<evidence type="ECO:0000313" key="4">
    <source>
        <dbReference type="Proteomes" id="UP001560685"/>
    </source>
</evidence>
<evidence type="ECO:0000256" key="1">
    <source>
        <dbReference type="SAM" id="MobiDB-lite"/>
    </source>
</evidence>
<dbReference type="InterPro" id="IPR041375">
    <property type="entry name" value="VapC45_PIN-like"/>
</dbReference>
<dbReference type="Pfam" id="PF18478">
    <property type="entry name" value="PIN_10"/>
    <property type="match status" value="1"/>
</dbReference>
<evidence type="ECO:0000313" key="3">
    <source>
        <dbReference type="EMBL" id="MEX6633481.1"/>
    </source>
</evidence>
<dbReference type="EMBL" id="JBEHZE010000001">
    <property type="protein sequence ID" value="MEX6633481.1"/>
    <property type="molecule type" value="Genomic_DNA"/>
</dbReference>
<gene>
    <name evidence="3" type="ORF">ABFZ84_07955</name>
</gene>
<reference evidence="3 4" key="1">
    <citation type="submission" date="2024-05" db="EMBL/GenBank/DDBJ databases">
        <title>Three bacterial strains, DH-69, EH-24, and ECK-19 isolated from coastal sediments.</title>
        <authorList>
            <person name="Ye Y.-Q."/>
            <person name="Du Z.-J."/>
        </authorList>
    </citation>
    <scope>NUCLEOTIDE SEQUENCE [LARGE SCALE GENOMIC DNA]</scope>
    <source>
        <strain evidence="3 4">ECK-19</strain>
    </source>
</reference>
<comment type="caution">
    <text evidence="3">The sequence shown here is derived from an EMBL/GenBank/DDBJ whole genome shotgun (WGS) entry which is preliminary data.</text>
</comment>
<feature type="compositionally biased region" description="Basic residues" evidence="1">
    <location>
        <begin position="192"/>
        <end position="213"/>
    </location>
</feature>
<feature type="region of interest" description="Disordered" evidence="1">
    <location>
        <begin position="190"/>
        <end position="228"/>
    </location>
</feature>
<proteinExistence type="predicted"/>
<name>A0ABV3Z7T0_9PROT</name>
<dbReference type="RefSeq" id="WP_369313443.1">
    <property type="nucleotide sequence ID" value="NZ_JBEHZE010000001.1"/>
</dbReference>
<accession>A0ABV3Z7T0</accession>
<keyword evidence="4" id="KW-1185">Reference proteome</keyword>
<protein>
    <recommendedName>
        <fullName evidence="2">VapC45 PIN like domain-containing protein</fullName>
    </recommendedName>
</protein>
<evidence type="ECO:0000259" key="2">
    <source>
        <dbReference type="Pfam" id="PF18478"/>
    </source>
</evidence>
<organism evidence="3 4">
    <name type="scientific">Hyphococcus lacteus</name>
    <dbReference type="NCBI Taxonomy" id="3143536"/>
    <lineage>
        <taxon>Bacteria</taxon>
        <taxon>Pseudomonadati</taxon>
        <taxon>Pseudomonadota</taxon>
        <taxon>Alphaproteobacteria</taxon>
        <taxon>Parvularculales</taxon>
        <taxon>Parvularculaceae</taxon>
        <taxon>Hyphococcus</taxon>
    </lineage>
</organism>
<dbReference type="Proteomes" id="UP001560685">
    <property type="component" value="Unassembled WGS sequence"/>
</dbReference>
<feature type="domain" description="VapC45 PIN like" evidence="2">
    <location>
        <begin position="1"/>
        <end position="98"/>
    </location>
</feature>